<accession>A0A0P7BD68</accession>
<dbReference type="OrthoDB" id="5102064at2759"/>
<name>A0A0P7BD68_9HYPO</name>
<sequence length="314" mass="36141">MPVSWASSAIKNLSILRERLKRRRRPEPSDNSAKLFQPHLIRQTCQYLSQVDSAALSLTCRLALSTLGRNVLQLDPRPKFLLLLRLERDGYLMHQILCPVCRYFHHPRFNPGEVPSKSEAERRCLNYRTEKMEAFGGLLQLRFDMVAAILRSHRHNNGIYPASIIDVDKKYSSQSGADVKVSARFRVIRGQLFVKTDLYLMPRGKPGDSCVMVPFLQEILEKNRNLMNLCRHHRWDSMRYIFDGFGPTADLKTRFAHNCLWNHGTRCKHRTEAQTKRMCRRCCTAIAVACSDVRDGSNMVILSTWKSYGLGLGT</sequence>
<protein>
    <submittedName>
        <fullName evidence="1">Uncharacterized protein</fullName>
    </submittedName>
</protein>
<evidence type="ECO:0000313" key="2">
    <source>
        <dbReference type="Proteomes" id="UP000050424"/>
    </source>
</evidence>
<gene>
    <name evidence="1" type="ORF">AK830_g7717</name>
</gene>
<dbReference type="Proteomes" id="UP000050424">
    <property type="component" value="Unassembled WGS sequence"/>
</dbReference>
<reference evidence="1 2" key="1">
    <citation type="submission" date="2015-09" db="EMBL/GenBank/DDBJ databases">
        <title>Draft genome of a European isolate of the apple canker pathogen Neonectria ditissima.</title>
        <authorList>
            <person name="Gomez-Cortecero A."/>
            <person name="Harrison R.J."/>
            <person name="Armitage A.D."/>
        </authorList>
    </citation>
    <scope>NUCLEOTIDE SEQUENCE [LARGE SCALE GENOMIC DNA]</scope>
    <source>
        <strain evidence="1 2">R09/05</strain>
    </source>
</reference>
<dbReference type="AlphaFoldDB" id="A0A0P7BD68"/>
<evidence type="ECO:0000313" key="1">
    <source>
        <dbReference type="EMBL" id="KPM38859.1"/>
    </source>
</evidence>
<keyword evidence="2" id="KW-1185">Reference proteome</keyword>
<dbReference type="EMBL" id="LKCW01000122">
    <property type="protein sequence ID" value="KPM38859.1"/>
    <property type="molecule type" value="Genomic_DNA"/>
</dbReference>
<proteinExistence type="predicted"/>
<organism evidence="1 2">
    <name type="scientific">Neonectria ditissima</name>
    <dbReference type="NCBI Taxonomy" id="78410"/>
    <lineage>
        <taxon>Eukaryota</taxon>
        <taxon>Fungi</taxon>
        <taxon>Dikarya</taxon>
        <taxon>Ascomycota</taxon>
        <taxon>Pezizomycotina</taxon>
        <taxon>Sordariomycetes</taxon>
        <taxon>Hypocreomycetidae</taxon>
        <taxon>Hypocreales</taxon>
        <taxon>Nectriaceae</taxon>
        <taxon>Neonectria</taxon>
    </lineage>
</organism>
<comment type="caution">
    <text evidence="1">The sequence shown here is derived from an EMBL/GenBank/DDBJ whole genome shotgun (WGS) entry which is preliminary data.</text>
</comment>